<dbReference type="SUPFAM" id="SSF102114">
    <property type="entry name" value="Radical SAM enzymes"/>
    <property type="match status" value="1"/>
</dbReference>
<dbReference type="Gene3D" id="3.40.50.12160">
    <property type="entry name" value="Methylthiotransferase, N-terminal domain"/>
    <property type="match status" value="1"/>
</dbReference>
<dbReference type="AlphaFoldDB" id="A0A9X3BFI1"/>
<keyword evidence="9" id="KW-0479">Metal-binding</keyword>
<evidence type="ECO:0000256" key="6">
    <source>
        <dbReference type="ARBA" id="ARBA00022679"/>
    </source>
</evidence>
<dbReference type="Gene3D" id="3.80.30.20">
    <property type="entry name" value="tm_1862 like domain"/>
    <property type="match status" value="1"/>
</dbReference>
<dbReference type="InterPro" id="IPR013848">
    <property type="entry name" value="Methylthiotransferase_N"/>
</dbReference>
<comment type="function">
    <text evidence="2">Catalyzes the methylthiolation of N6-threonylcarbamoyladenosine (t(6)A), leading to the formation of 2-methylthio-N6-threonylcarbamoyladenosine (ms(2)t(6)A) at position 37 in tRNAs that read codons beginning with adenine.</text>
</comment>
<dbReference type="GO" id="GO:0035597">
    <property type="term" value="F:tRNA-2-methylthio-N(6)-dimethylallyladenosine(37) synthase activity"/>
    <property type="evidence" value="ECO:0007669"/>
    <property type="project" value="TreeGrafter"/>
</dbReference>
<evidence type="ECO:0000313" key="18">
    <source>
        <dbReference type="EMBL" id="MCU7548904.1"/>
    </source>
</evidence>
<dbReference type="PANTHER" id="PTHR43020">
    <property type="entry name" value="CDK5 REGULATORY SUBUNIT-ASSOCIATED PROTEIN 1"/>
    <property type="match status" value="1"/>
</dbReference>
<evidence type="ECO:0000256" key="15">
    <source>
        <dbReference type="ARBA" id="ARBA00069898"/>
    </source>
</evidence>
<dbReference type="InterPro" id="IPR020612">
    <property type="entry name" value="Methylthiotransferase_CS"/>
</dbReference>
<protein>
    <recommendedName>
        <fullName evidence="15">Threonylcarbamoyladenosine tRNA methylthiotransferase MtaB</fullName>
        <ecNumber evidence="3">2.8.4.5</ecNumber>
    </recommendedName>
    <alternativeName>
        <fullName evidence="12">tRNA-t(6)A37 methylthiotransferase</fullName>
    </alternativeName>
</protein>
<dbReference type="PROSITE" id="PS51449">
    <property type="entry name" value="MTTASE_N"/>
    <property type="match status" value="1"/>
</dbReference>
<evidence type="ECO:0000256" key="9">
    <source>
        <dbReference type="ARBA" id="ARBA00022723"/>
    </source>
</evidence>
<dbReference type="RefSeq" id="WP_279296349.1">
    <property type="nucleotide sequence ID" value="NZ_JAOTIF010000003.1"/>
</dbReference>
<evidence type="ECO:0000256" key="8">
    <source>
        <dbReference type="ARBA" id="ARBA00022694"/>
    </source>
</evidence>
<dbReference type="InterPro" id="IPR006467">
    <property type="entry name" value="MiaB-like_bact"/>
</dbReference>
<keyword evidence="6" id="KW-0808">Transferase</keyword>
<keyword evidence="8" id="KW-0819">tRNA processing</keyword>
<reference evidence="18" key="2">
    <citation type="submission" date="2023-04" db="EMBL/GenBank/DDBJ databases">
        <title>Paracnuella aquatica gen. nov., sp. nov., a member of the family Chitinophagaceae isolated from a hot spring.</title>
        <authorList>
            <person name="Wang C."/>
        </authorList>
    </citation>
    <scope>NUCLEOTIDE SEQUENCE</scope>
    <source>
        <strain evidence="18">LB-8</strain>
    </source>
</reference>
<evidence type="ECO:0000256" key="14">
    <source>
        <dbReference type="ARBA" id="ARBA00061574"/>
    </source>
</evidence>
<dbReference type="InterPro" id="IPR005839">
    <property type="entry name" value="Methylthiotransferase"/>
</dbReference>
<evidence type="ECO:0000256" key="4">
    <source>
        <dbReference type="ARBA" id="ARBA00022485"/>
    </source>
</evidence>
<keyword evidence="5" id="KW-0963">Cytoplasm</keyword>
<feature type="domain" description="MTTase N-terminal" evidence="16">
    <location>
        <begin position="5"/>
        <end position="117"/>
    </location>
</feature>
<dbReference type="SFLD" id="SFLDS00029">
    <property type="entry name" value="Radical_SAM"/>
    <property type="match status" value="1"/>
</dbReference>
<dbReference type="EMBL" id="JAOTIF010000003">
    <property type="protein sequence ID" value="MCU7548904.1"/>
    <property type="molecule type" value="Genomic_DNA"/>
</dbReference>
<dbReference type="NCBIfam" id="TIGR00089">
    <property type="entry name" value="MiaB/RimO family radical SAM methylthiotransferase"/>
    <property type="match status" value="1"/>
</dbReference>
<keyword evidence="4" id="KW-0004">4Fe-4S</keyword>
<dbReference type="GO" id="GO:0035598">
    <property type="term" value="F:tRNA (N(6)-L-threonylcarbamoyladenosine(37)-C(2))-methylthiotransferase activity"/>
    <property type="evidence" value="ECO:0007669"/>
    <property type="project" value="UniProtKB-EC"/>
</dbReference>
<keyword evidence="19" id="KW-1185">Reference proteome</keyword>
<keyword evidence="11" id="KW-0411">Iron-sulfur</keyword>
<evidence type="ECO:0000256" key="7">
    <source>
        <dbReference type="ARBA" id="ARBA00022691"/>
    </source>
</evidence>
<evidence type="ECO:0000256" key="10">
    <source>
        <dbReference type="ARBA" id="ARBA00023004"/>
    </source>
</evidence>
<evidence type="ECO:0000256" key="5">
    <source>
        <dbReference type="ARBA" id="ARBA00022490"/>
    </source>
</evidence>
<evidence type="ECO:0000259" key="16">
    <source>
        <dbReference type="PROSITE" id="PS51449"/>
    </source>
</evidence>
<keyword evidence="10" id="KW-0408">Iron</keyword>
<name>A0A9X3BFI1_9BACT</name>
<evidence type="ECO:0000256" key="1">
    <source>
        <dbReference type="ARBA" id="ARBA00001966"/>
    </source>
</evidence>
<dbReference type="FunFam" id="3.40.50.12160:FF:000004">
    <property type="entry name" value="Threonylcarbamoyladenosine tRNA methylthiotransferase MtaB"/>
    <property type="match status" value="1"/>
</dbReference>
<dbReference type="InterPro" id="IPR038135">
    <property type="entry name" value="Methylthiotransferase_N_sf"/>
</dbReference>
<evidence type="ECO:0000259" key="17">
    <source>
        <dbReference type="PROSITE" id="PS51918"/>
    </source>
</evidence>
<dbReference type="GO" id="GO:0051539">
    <property type="term" value="F:4 iron, 4 sulfur cluster binding"/>
    <property type="evidence" value="ECO:0007669"/>
    <property type="project" value="UniProtKB-KW"/>
</dbReference>
<comment type="similarity">
    <text evidence="14">Belongs to the methylthiotransferase family. MtaB subfamily.</text>
</comment>
<dbReference type="InterPro" id="IPR006638">
    <property type="entry name" value="Elp3/MiaA/NifB-like_rSAM"/>
</dbReference>
<evidence type="ECO:0000256" key="3">
    <source>
        <dbReference type="ARBA" id="ARBA00013273"/>
    </source>
</evidence>
<dbReference type="Pfam" id="PF00919">
    <property type="entry name" value="UPF0004"/>
    <property type="match status" value="1"/>
</dbReference>
<evidence type="ECO:0000256" key="11">
    <source>
        <dbReference type="ARBA" id="ARBA00023014"/>
    </source>
</evidence>
<dbReference type="PANTHER" id="PTHR43020:SF2">
    <property type="entry name" value="MITOCHONDRIAL TRNA METHYLTHIOTRANSFERASE CDK5RAP1"/>
    <property type="match status" value="1"/>
</dbReference>
<evidence type="ECO:0000256" key="13">
    <source>
        <dbReference type="ARBA" id="ARBA00051661"/>
    </source>
</evidence>
<gene>
    <name evidence="18" type="primary">mtaB</name>
    <name evidence="18" type="ORF">OCK74_07230</name>
</gene>
<dbReference type="InterPro" id="IPR007197">
    <property type="entry name" value="rSAM"/>
</dbReference>
<dbReference type="NCBIfam" id="TIGR01579">
    <property type="entry name" value="MiaB-like-C"/>
    <property type="match status" value="1"/>
</dbReference>
<dbReference type="Proteomes" id="UP001155483">
    <property type="component" value="Unassembled WGS sequence"/>
</dbReference>
<dbReference type="InterPro" id="IPR023404">
    <property type="entry name" value="rSAM_horseshoe"/>
</dbReference>
<comment type="cofactor">
    <cofactor evidence="1">
        <name>[4Fe-4S] cluster</name>
        <dbReference type="ChEBI" id="CHEBI:49883"/>
    </cofactor>
</comment>
<dbReference type="InterPro" id="IPR058240">
    <property type="entry name" value="rSAM_sf"/>
</dbReference>
<dbReference type="Pfam" id="PF04055">
    <property type="entry name" value="Radical_SAM"/>
    <property type="match status" value="1"/>
</dbReference>
<dbReference type="GO" id="GO:0005829">
    <property type="term" value="C:cytosol"/>
    <property type="evidence" value="ECO:0007669"/>
    <property type="project" value="TreeGrafter"/>
</dbReference>
<dbReference type="SFLD" id="SFLDG01082">
    <property type="entry name" value="B12-binding_domain_containing"/>
    <property type="match status" value="1"/>
</dbReference>
<dbReference type="GO" id="GO:0046872">
    <property type="term" value="F:metal ion binding"/>
    <property type="evidence" value="ECO:0007669"/>
    <property type="project" value="UniProtKB-KW"/>
</dbReference>
<dbReference type="PROSITE" id="PS51918">
    <property type="entry name" value="RADICAL_SAM"/>
    <property type="match status" value="1"/>
</dbReference>
<dbReference type="PROSITE" id="PS01278">
    <property type="entry name" value="MTTASE_RADICAL"/>
    <property type="match status" value="1"/>
</dbReference>
<sequence length="424" mass="48250">MDNQRTVAFHTLGCKLNFSETSMLSRSLEAQGFLKKEFEEEADVYVINTCSVTDNADKECRQIVRRIQRRAPQSMVVITGCYAQLKPKQIAEIPGVNLVLGAKEKFNLAAHLKELTKGDSAKISSCDIEDVTGFNASYSLNDRTRTFLKVQDGCDYNCSFCTIPMARGKSRSDSIANVLRNARELAQNGVKEIVLTGVNLGDFGKGPDGAKKSEESFFSLIQELDTIDGIDRYRISSIEPNLLSKEIIEFVAGSQKFMPHFHIPLQSGSNDILSLMRRRYKRELYAERVEVIKSLMPHCAIGVDVIVGFPGESDNHFQETFNFLHDLDISYLHVFTYSERDNTKALEIKPVVPVNLRHERNKQLRNLSYMKMQHFTEQHVGQTRKVLFEGSEKNGMMEGYSDNYIRISTPYKVEWANKIVDWKI</sequence>
<reference evidence="18" key="1">
    <citation type="submission" date="2022-09" db="EMBL/GenBank/DDBJ databases">
        <authorList>
            <person name="Yuan C."/>
            <person name="Ke Z."/>
        </authorList>
    </citation>
    <scope>NUCLEOTIDE SEQUENCE</scope>
    <source>
        <strain evidence="18">LB-8</strain>
    </source>
</reference>
<dbReference type="FunFam" id="3.80.30.20:FF:000001">
    <property type="entry name" value="tRNA-2-methylthio-N(6)-dimethylallyladenosine synthase 2"/>
    <property type="match status" value="1"/>
</dbReference>
<dbReference type="SFLD" id="SFLDG01061">
    <property type="entry name" value="methylthiotransferase"/>
    <property type="match status" value="1"/>
</dbReference>
<accession>A0A9X3BFI1</accession>
<evidence type="ECO:0000256" key="2">
    <source>
        <dbReference type="ARBA" id="ARBA00002399"/>
    </source>
</evidence>
<organism evidence="18 19">
    <name type="scientific">Paraflavisolibacter caeni</name>
    <dbReference type="NCBI Taxonomy" id="2982496"/>
    <lineage>
        <taxon>Bacteria</taxon>
        <taxon>Pseudomonadati</taxon>
        <taxon>Bacteroidota</taxon>
        <taxon>Chitinophagia</taxon>
        <taxon>Chitinophagales</taxon>
        <taxon>Chitinophagaceae</taxon>
        <taxon>Paraflavisolibacter</taxon>
    </lineage>
</organism>
<evidence type="ECO:0000256" key="12">
    <source>
        <dbReference type="ARBA" id="ARBA00031213"/>
    </source>
</evidence>
<comment type="caution">
    <text evidence="18">The sequence shown here is derived from an EMBL/GenBank/DDBJ whole genome shotgun (WGS) entry which is preliminary data.</text>
</comment>
<dbReference type="EC" id="2.8.4.5" evidence="3"/>
<proteinExistence type="inferred from homology"/>
<comment type="catalytic activity">
    <reaction evidence="13">
        <text>N(6)-L-threonylcarbamoyladenosine(37) in tRNA + (sulfur carrier)-SH + AH2 + 2 S-adenosyl-L-methionine = 2-methylsulfanyl-N(6)-L-threonylcarbamoyladenosine(37) in tRNA + (sulfur carrier)-H + 5'-deoxyadenosine + L-methionine + A + S-adenosyl-L-homocysteine + 2 H(+)</text>
        <dbReference type="Rhea" id="RHEA:37075"/>
        <dbReference type="Rhea" id="RHEA-COMP:10163"/>
        <dbReference type="Rhea" id="RHEA-COMP:11092"/>
        <dbReference type="Rhea" id="RHEA-COMP:14737"/>
        <dbReference type="Rhea" id="RHEA-COMP:14739"/>
        <dbReference type="ChEBI" id="CHEBI:13193"/>
        <dbReference type="ChEBI" id="CHEBI:15378"/>
        <dbReference type="ChEBI" id="CHEBI:17319"/>
        <dbReference type="ChEBI" id="CHEBI:17499"/>
        <dbReference type="ChEBI" id="CHEBI:29917"/>
        <dbReference type="ChEBI" id="CHEBI:57844"/>
        <dbReference type="ChEBI" id="CHEBI:57856"/>
        <dbReference type="ChEBI" id="CHEBI:59789"/>
        <dbReference type="ChEBI" id="CHEBI:64428"/>
        <dbReference type="ChEBI" id="CHEBI:74418"/>
        <dbReference type="ChEBI" id="CHEBI:74420"/>
        <dbReference type="EC" id="2.8.4.5"/>
    </reaction>
</comment>
<evidence type="ECO:0000313" key="19">
    <source>
        <dbReference type="Proteomes" id="UP001155483"/>
    </source>
</evidence>
<feature type="domain" description="Radical SAM core" evidence="17">
    <location>
        <begin position="140"/>
        <end position="374"/>
    </location>
</feature>
<keyword evidence="7" id="KW-0949">S-adenosyl-L-methionine</keyword>
<dbReference type="SMART" id="SM00729">
    <property type="entry name" value="Elp3"/>
    <property type="match status" value="1"/>
</dbReference>